<dbReference type="HAMAP" id="MF_01321">
    <property type="entry name" value="RNApol_bact_RpoB"/>
    <property type="match status" value="1"/>
</dbReference>
<dbReference type="InterPro" id="IPR037034">
    <property type="entry name" value="RNA_pol_Rpb2_2_sf"/>
</dbReference>
<dbReference type="Gene3D" id="2.30.150.10">
    <property type="entry name" value="DNA-directed RNA polymerase, beta subunit, external 1 domain"/>
    <property type="match status" value="1"/>
</dbReference>
<dbReference type="Pfam" id="PF04561">
    <property type="entry name" value="RNA_pol_Rpb2_2"/>
    <property type="match status" value="1"/>
</dbReference>
<dbReference type="NCBIfam" id="NF001616">
    <property type="entry name" value="PRK00405.1"/>
    <property type="match status" value="1"/>
</dbReference>
<dbReference type="InterPro" id="IPR007645">
    <property type="entry name" value="RNA_pol_Rpb2_3"/>
</dbReference>
<evidence type="ECO:0000313" key="17">
    <source>
        <dbReference type="Proteomes" id="UP000231382"/>
    </source>
</evidence>
<accession>A0A2H0W6Q1</accession>
<dbReference type="GO" id="GO:0003677">
    <property type="term" value="F:DNA binding"/>
    <property type="evidence" value="ECO:0007669"/>
    <property type="project" value="UniProtKB-UniRule"/>
</dbReference>
<comment type="subunit">
    <text evidence="6 8">The RNAP catalytic core consists of 2 alpha, 1 beta, 1 beta' and 1 omega subunit. When a sigma factor is associated with the core the holoenzyme is formed, which can initiate transcription.</text>
</comment>
<reference evidence="17" key="1">
    <citation type="submission" date="2017-09" db="EMBL/GenBank/DDBJ databases">
        <title>Depth-based differentiation of microbial function through sediment-hosted aquifers and enrichment of novel symbionts in the deep terrestrial subsurface.</title>
        <authorList>
            <person name="Probst A.J."/>
            <person name="Ladd B."/>
            <person name="Jarett J.K."/>
            <person name="Geller-Mcgrath D.E."/>
            <person name="Sieber C.M.K."/>
            <person name="Emerson J.B."/>
            <person name="Anantharaman K."/>
            <person name="Thomas B.C."/>
            <person name="Malmstrom R."/>
            <person name="Stieglmeier M."/>
            <person name="Klingl A."/>
            <person name="Woyke T."/>
            <person name="Ryan C.M."/>
            <person name="Banfield J.F."/>
        </authorList>
    </citation>
    <scope>NUCLEOTIDE SEQUENCE [LARGE SCALE GENOMIC DNA]</scope>
</reference>
<evidence type="ECO:0000256" key="2">
    <source>
        <dbReference type="ARBA" id="ARBA00022679"/>
    </source>
</evidence>
<comment type="caution">
    <text evidence="16">The sequence shown here is derived from an EMBL/GenBank/DDBJ whole genome shotgun (WGS) entry which is preliminary data.</text>
</comment>
<dbReference type="Pfam" id="PF04565">
    <property type="entry name" value="RNA_pol_Rpb2_3"/>
    <property type="match status" value="1"/>
</dbReference>
<dbReference type="Gene3D" id="3.90.1110.10">
    <property type="entry name" value="RNA polymerase Rpb2, domain 2"/>
    <property type="match status" value="1"/>
</dbReference>
<keyword evidence="2 6" id="KW-0808">Transferase</keyword>
<evidence type="ECO:0000259" key="13">
    <source>
        <dbReference type="Pfam" id="PF04563"/>
    </source>
</evidence>
<dbReference type="InterPro" id="IPR007644">
    <property type="entry name" value="RNA_pol_bsu_protrusion"/>
</dbReference>
<evidence type="ECO:0000256" key="7">
    <source>
        <dbReference type="RuleBase" id="RU000434"/>
    </source>
</evidence>
<dbReference type="NCBIfam" id="TIGR02013">
    <property type="entry name" value="rpoB"/>
    <property type="match status" value="1"/>
</dbReference>
<dbReference type="Gene3D" id="2.40.50.100">
    <property type="match status" value="1"/>
</dbReference>
<dbReference type="AlphaFoldDB" id="A0A2H0W6Q1"/>
<evidence type="ECO:0000259" key="10">
    <source>
        <dbReference type="Pfam" id="PF00562"/>
    </source>
</evidence>
<evidence type="ECO:0000256" key="9">
    <source>
        <dbReference type="SAM" id="MobiDB-lite"/>
    </source>
</evidence>
<feature type="domain" description="DNA-directed RNA polymerase subunit 2 hybrid-binding" evidence="10">
    <location>
        <begin position="597"/>
        <end position="982"/>
    </location>
</feature>
<sequence length="1132" mass="125559">MPVNDKIAERILPRIEAEFEHLPNLIEVQTKSYEWFFQEGLRELLDEISPIEDFTGELYSLTFGEYYLDRPRFDEKTSREKNMTYKAPLRVKVSLLNKQTKEIKEGEVFLGDIPLMTEHGTFIINGVERCVVSQIVRSYGVLFTAESIAGENFFGAKVIPNRGAWLEIESNSKGIITVKVDRKRRIPITTFLRAIGISTDEEIKALFADVDDGENIKFIDATLEKDPSSNYDEGVVETYKRIRPGDLATPESAKSFIDMILFNPKRYDIGRVGRYKLNQRLGVDVPNTPENRIFRREDIIGIIREIIRLNNTPGAKPDDTDALKNRRIKSIGESVQGRVRVGLLRVERIAKDRMSVIEAADITPQALVNSRPVVASLQEFFSSSQLSQFMNQTNPLSELEHKRTLSATGPGGLSRERAGFEVRDVHESHYGRICPIESPEGPNIGLVSYMASYARVNSYGFMETPYRKVHIEKGKARVTDDVIYLDAGTEEKTIIAPASVEIDDKGFIKKDRVIVRKHGHPDMALASEVQYMDVSPRQIVSVATSLIPFVEHDDGARAMMGSNMQRQAVPLVIPDSPVVGTGMEKAAAQYSGQIAAAKTPGTITHVSSNLIRVKPSKGSEHDYYLEKFSRSNQGTLINQRPIVKVGDKVTAGQVIADSSATQNGELALGQNLMVSFMSWGGSNFEDAIIISSRLVQDHVLSSVHIEQYSIEVRDTKLGPELLTRDIPNVSEEALSNLDEVGVIRIGAEVQSGDILVGKISPKGETELSSEEKLLRAIFGEKAKDVRDSSLRLPHGEYGKVVNIKIFSKENGDELPSGVYQLVEVSVAQLRKISVGDKLAGRHGNKGVISVILPAEDMPYLPDGRPVDVILNPLGVISRMNVGQILETHLGLAAAAGGYKIASPVFEGISLTEIKQRLKTEGLPEDGKIQLIDGKSGEKFDRKSTVGIMYILKLHHLVDDKMHARSVGPYSMITQQPLGGKAQFGGQRFGEMEVWALEAYGAAHTLQEMLTIKSDDIVGRSRIYESIIKGEKIQKPVIPEAFNVMVKELQSLCLDVDLITTREEAVVAEETPVEKPQTVELPVKQGDEDQDGDIDSDEEYDEELDEKLTEIAAEQTDADEDLVSDEVDSDEDK</sequence>
<dbReference type="EMBL" id="PEZW01000013">
    <property type="protein sequence ID" value="PIS07759.1"/>
    <property type="molecule type" value="Genomic_DNA"/>
</dbReference>
<dbReference type="Pfam" id="PF00562">
    <property type="entry name" value="RNA_pol_Rpb2_6"/>
    <property type="match status" value="1"/>
</dbReference>
<comment type="similarity">
    <text evidence="6 7">Belongs to the RNA polymerase beta chain family.</text>
</comment>
<feature type="domain" description="RNA polymerase Rpb2" evidence="11">
    <location>
        <begin position="984"/>
        <end position="1059"/>
    </location>
</feature>
<dbReference type="FunFam" id="3.90.1800.10:FF:000001">
    <property type="entry name" value="DNA-directed RNA polymerase subunit beta"/>
    <property type="match status" value="1"/>
</dbReference>
<organism evidence="16 17">
    <name type="scientific">Candidatus Berkelbacteria bacterium CG10_big_fil_rev_8_21_14_0_10_43_13</name>
    <dbReference type="NCBI Taxonomy" id="1974514"/>
    <lineage>
        <taxon>Bacteria</taxon>
        <taxon>Candidatus Berkelbacteria</taxon>
    </lineage>
</organism>
<dbReference type="Gene3D" id="3.90.1100.10">
    <property type="match status" value="1"/>
</dbReference>
<dbReference type="InterPro" id="IPR037033">
    <property type="entry name" value="DNA-dir_RNAP_su2_hyb_sf"/>
</dbReference>
<feature type="compositionally biased region" description="Acidic residues" evidence="9">
    <location>
        <begin position="1115"/>
        <end position="1132"/>
    </location>
</feature>
<dbReference type="Gene3D" id="2.40.50.150">
    <property type="match status" value="1"/>
</dbReference>
<dbReference type="InterPro" id="IPR015712">
    <property type="entry name" value="DNA-dir_RNA_pol_su2"/>
</dbReference>
<dbReference type="GO" id="GO:0032549">
    <property type="term" value="F:ribonucleoside binding"/>
    <property type="evidence" value="ECO:0007669"/>
    <property type="project" value="InterPro"/>
</dbReference>
<dbReference type="Pfam" id="PF10385">
    <property type="entry name" value="RNA_pol_Rpb2_45"/>
    <property type="match status" value="1"/>
</dbReference>
<dbReference type="GO" id="GO:0003899">
    <property type="term" value="F:DNA-directed RNA polymerase activity"/>
    <property type="evidence" value="ECO:0007669"/>
    <property type="project" value="UniProtKB-UniRule"/>
</dbReference>
<proteinExistence type="inferred from homology"/>
<dbReference type="InterPro" id="IPR010243">
    <property type="entry name" value="RNA_pol_bsu_bac"/>
</dbReference>
<dbReference type="CDD" id="cd00653">
    <property type="entry name" value="RNA_pol_B_RPB2"/>
    <property type="match status" value="1"/>
</dbReference>
<evidence type="ECO:0000256" key="3">
    <source>
        <dbReference type="ARBA" id="ARBA00022695"/>
    </source>
</evidence>
<evidence type="ECO:0000259" key="14">
    <source>
        <dbReference type="Pfam" id="PF04565"/>
    </source>
</evidence>
<keyword evidence="4 6" id="KW-0804">Transcription</keyword>
<protein>
    <recommendedName>
        <fullName evidence="6 8">DNA-directed RNA polymerase subunit beta</fullName>
        <shortName evidence="6">RNAP subunit beta</shortName>
        <ecNumber evidence="6 8">2.7.7.6</ecNumber>
    </recommendedName>
    <alternativeName>
        <fullName evidence="6">RNA polymerase subunit beta</fullName>
    </alternativeName>
    <alternativeName>
        <fullName evidence="6">Transcriptase subunit beta</fullName>
    </alternativeName>
</protein>
<keyword evidence="3 6" id="KW-0548">Nucleotidyltransferase</keyword>
<dbReference type="InterPro" id="IPR007121">
    <property type="entry name" value="RNA_pol_bsu_CS"/>
</dbReference>
<evidence type="ECO:0000256" key="4">
    <source>
        <dbReference type="ARBA" id="ARBA00023163"/>
    </source>
</evidence>
<dbReference type="Gene3D" id="3.90.1800.10">
    <property type="entry name" value="RNA polymerase alpha subunit dimerisation domain"/>
    <property type="match status" value="1"/>
</dbReference>
<dbReference type="InterPro" id="IPR007641">
    <property type="entry name" value="RNA_pol_Rpb2_7"/>
</dbReference>
<dbReference type="Proteomes" id="UP000231382">
    <property type="component" value="Unassembled WGS sequence"/>
</dbReference>
<dbReference type="EC" id="2.7.7.6" evidence="6 8"/>
<feature type="domain" description="RNA polymerase beta subunit protrusion" evidence="13">
    <location>
        <begin position="25"/>
        <end position="373"/>
    </location>
</feature>
<evidence type="ECO:0000256" key="8">
    <source>
        <dbReference type="RuleBase" id="RU363031"/>
    </source>
</evidence>
<feature type="domain" description="RNA polymerase Rpb2" evidence="12">
    <location>
        <begin position="158"/>
        <end position="329"/>
    </location>
</feature>
<evidence type="ECO:0000256" key="6">
    <source>
        <dbReference type="HAMAP-Rule" id="MF_01321"/>
    </source>
</evidence>
<name>A0A2H0W6Q1_9BACT</name>
<evidence type="ECO:0000256" key="5">
    <source>
        <dbReference type="ARBA" id="ARBA00048552"/>
    </source>
</evidence>
<dbReference type="PANTHER" id="PTHR20856">
    <property type="entry name" value="DNA-DIRECTED RNA POLYMERASE I SUBUNIT 2"/>
    <property type="match status" value="1"/>
</dbReference>
<feature type="region of interest" description="Disordered" evidence="9">
    <location>
        <begin position="1067"/>
        <end position="1132"/>
    </location>
</feature>
<dbReference type="InterPro" id="IPR007120">
    <property type="entry name" value="DNA-dir_RNAP_su2_dom"/>
</dbReference>
<feature type="domain" description="RNA polymerase Rpb2" evidence="14">
    <location>
        <begin position="388"/>
        <end position="456"/>
    </location>
</feature>
<evidence type="ECO:0000313" key="16">
    <source>
        <dbReference type="EMBL" id="PIS07759.1"/>
    </source>
</evidence>
<dbReference type="GO" id="GO:0006351">
    <property type="term" value="P:DNA-templated transcription"/>
    <property type="evidence" value="ECO:0007669"/>
    <property type="project" value="UniProtKB-UniRule"/>
</dbReference>
<dbReference type="InterPro" id="IPR014724">
    <property type="entry name" value="RNA_pol_RPB2_OB-fold"/>
</dbReference>
<evidence type="ECO:0000256" key="1">
    <source>
        <dbReference type="ARBA" id="ARBA00022478"/>
    </source>
</evidence>
<dbReference type="SUPFAM" id="SSF64484">
    <property type="entry name" value="beta and beta-prime subunits of DNA dependent RNA-polymerase"/>
    <property type="match status" value="1"/>
</dbReference>
<comment type="catalytic activity">
    <reaction evidence="5 6 8">
        <text>RNA(n) + a ribonucleoside 5'-triphosphate = RNA(n+1) + diphosphate</text>
        <dbReference type="Rhea" id="RHEA:21248"/>
        <dbReference type="Rhea" id="RHEA-COMP:14527"/>
        <dbReference type="Rhea" id="RHEA-COMP:17342"/>
        <dbReference type="ChEBI" id="CHEBI:33019"/>
        <dbReference type="ChEBI" id="CHEBI:61557"/>
        <dbReference type="ChEBI" id="CHEBI:140395"/>
        <dbReference type="EC" id="2.7.7.6"/>
    </reaction>
</comment>
<dbReference type="Pfam" id="PF04560">
    <property type="entry name" value="RNA_pol_Rpb2_7"/>
    <property type="match status" value="1"/>
</dbReference>
<dbReference type="GO" id="GO:0000428">
    <property type="term" value="C:DNA-directed RNA polymerase complex"/>
    <property type="evidence" value="ECO:0007669"/>
    <property type="project" value="UniProtKB-KW"/>
</dbReference>
<evidence type="ECO:0000259" key="15">
    <source>
        <dbReference type="Pfam" id="PF10385"/>
    </source>
</evidence>
<feature type="domain" description="DNA-directed RNA polymerase beta subunit external 1" evidence="15">
    <location>
        <begin position="466"/>
        <end position="535"/>
    </location>
</feature>
<dbReference type="InterPro" id="IPR007642">
    <property type="entry name" value="RNA_pol_Rpb2_2"/>
</dbReference>
<dbReference type="InterPro" id="IPR019462">
    <property type="entry name" value="DNA-dir_RNA_pol_bsu_external_1"/>
</dbReference>
<dbReference type="InterPro" id="IPR042107">
    <property type="entry name" value="DNA-dir_RNA_pol_bsu_ext_1_sf"/>
</dbReference>
<evidence type="ECO:0000259" key="11">
    <source>
        <dbReference type="Pfam" id="PF04560"/>
    </source>
</evidence>
<dbReference type="Pfam" id="PF04563">
    <property type="entry name" value="RNA_pol_Rpb2_1"/>
    <property type="match status" value="1"/>
</dbReference>
<gene>
    <name evidence="6 16" type="primary">rpoB</name>
    <name evidence="16" type="ORF">COT78_01855</name>
</gene>
<comment type="function">
    <text evidence="6 8">DNA-dependent RNA polymerase catalyzes the transcription of DNA into RNA using the four ribonucleoside triphosphates as substrates.</text>
</comment>
<feature type="compositionally biased region" description="Acidic residues" evidence="9">
    <location>
        <begin position="1087"/>
        <end position="1104"/>
    </location>
</feature>
<dbReference type="Gene3D" id="2.40.270.10">
    <property type="entry name" value="DNA-directed RNA polymerase, subunit 2, domain 6"/>
    <property type="match status" value="2"/>
</dbReference>
<evidence type="ECO:0000259" key="12">
    <source>
        <dbReference type="Pfam" id="PF04561"/>
    </source>
</evidence>
<dbReference type="PROSITE" id="PS01166">
    <property type="entry name" value="RNA_POL_BETA"/>
    <property type="match status" value="1"/>
</dbReference>
<keyword evidence="1 6" id="KW-0240">DNA-directed RNA polymerase</keyword>